<name>A0A1H3G9U0_9PSEU</name>
<sequence>MTRPASSGPVEDPGAEYGQLQLITLEGWRGFVTEIHTAPDLLPRHIWTGLAEDERSCYDDDRIDHHSRLLMVQTPTIRQVITAGPCF</sequence>
<protein>
    <submittedName>
        <fullName evidence="1">Uncharacterized protein</fullName>
    </submittedName>
</protein>
<reference evidence="2" key="1">
    <citation type="submission" date="2016-10" db="EMBL/GenBank/DDBJ databases">
        <authorList>
            <person name="Varghese N."/>
            <person name="Submissions S."/>
        </authorList>
    </citation>
    <scope>NUCLEOTIDE SEQUENCE [LARGE SCALE GENOMIC DNA]</scope>
    <source>
        <strain evidence="2">CGMCC 4.3530</strain>
    </source>
</reference>
<keyword evidence="2" id="KW-1185">Reference proteome</keyword>
<dbReference type="AlphaFoldDB" id="A0A1H3G9U0"/>
<evidence type="ECO:0000313" key="2">
    <source>
        <dbReference type="Proteomes" id="UP000199529"/>
    </source>
</evidence>
<dbReference type="STRING" id="418495.SAMN05216215_101899"/>
<accession>A0A1H3G9U0</accession>
<dbReference type="EMBL" id="FNOK01000018">
    <property type="protein sequence ID" value="SDY00046.1"/>
    <property type="molecule type" value="Genomic_DNA"/>
</dbReference>
<evidence type="ECO:0000313" key="1">
    <source>
        <dbReference type="EMBL" id="SDY00046.1"/>
    </source>
</evidence>
<organism evidence="1 2">
    <name type="scientific">Saccharopolyspora shandongensis</name>
    <dbReference type="NCBI Taxonomy" id="418495"/>
    <lineage>
        <taxon>Bacteria</taxon>
        <taxon>Bacillati</taxon>
        <taxon>Actinomycetota</taxon>
        <taxon>Actinomycetes</taxon>
        <taxon>Pseudonocardiales</taxon>
        <taxon>Pseudonocardiaceae</taxon>
        <taxon>Saccharopolyspora</taxon>
    </lineage>
</organism>
<dbReference type="Proteomes" id="UP000199529">
    <property type="component" value="Unassembled WGS sequence"/>
</dbReference>
<dbReference type="RefSeq" id="WP_177226587.1">
    <property type="nucleotide sequence ID" value="NZ_FNOK01000018.1"/>
</dbReference>
<proteinExistence type="predicted"/>
<gene>
    <name evidence="1" type="ORF">SAMN05216215_101899</name>
</gene>